<dbReference type="EMBL" id="CAADEX010000315">
    <property type="protein sequence ID" value="VFJ71132.1"/>
    <property type="molecule type" value="Genomic_DNA"/>
</dbReference>
<evidence type="ECO:0008006" key="2">
    <source>
        <dbReference type="Google" id="ProtNLM"/>
    </source>
</evidence>
<dbReference type="InterPro" id="IPR051698">
    <property type="entry name" value="Transposase_11-like"/>
</dbReference>
<dbReference type="AlphaFoldDB" id="A0A450TS27"/>
<dbReference type="PANTHER" id="PTHR30298">
    <property type="entry name" value="H REPEAT-ASSOCIATED PREDICTED TRANSPOSASE"/>
    <property type="match status" value="1"/>
</dbReference>
<organism evidence="1">
    <name type="scientific">Candidatus Kentrum sp. DK</name>
    <dbReference type="NCBI Taxonomy" id="2126562"/>
    <lineage>
        <taxon>Bacteria</taxon>
        <taxon>Pseudomonadati</taxon>
        <taxon>Pseudomonadota</taxon>
        <taxon>Gammaproteobacteria</taxon>
        <taxon>Candidatus Kentrum</taxon>
    </lineage>
</organism>
<name>A0A450TS27_9GAMM</name>
<proteinExistence type="predicted"/>
<gene>
    <name evidence="1" type="ORF">BECKDK2373B_GA0170837_13151</name>
</gene>
<sequence length="129" mass="15201">MGSPELEEWSERIKVVIQVYRHTDVFDTKTGNWKERVETSYYGASHLHSAKIFAQFIREHWGIENRNHYVRDVTLKEDASRIRRNPGIFARLRSFTLNILRKNKITNVSEALYDNALCLDNVMKYNGVL</sequence>
<feature type="non-terminal residue" evidence="1">
    <location>
        <position position="129"/>
    </location>
</feature>
<accession>A0A450TS27</accession>
<protein>
    <recommendedName>
        <fullName evidence="2">Transposase DDE domain-containing protein</fullName>
    </recommendedName>
</protein>
<evidence type="ECO:0000313" key="1">
    <source>
        <dbReference type="EMBL" id="VFJ71132.1"/>
    </source>
</evidence>
<reference evidence="1" key="1">
    <citation type="submission" date="2019-02" db="EMBL/GenBank/DDBJ databases">
        <authorList>
            <person name="Gruber-Vodicka R. H."/>
            <person name="Seah K. B. B."/>
        </authorList>
    </citation>
    <scope>NUCLEOTIDE SEQUENCE</scope>
    <source>
        <strain evidence="1">BECK_DK47</strain>
    </source>
</reference>
<dbReference type="PANTHER" id="PTHR30298:SF0">
    <property type="entry name" value="PROTEIN YBFL-RELATED"/>
    <property type="match status" value="1"/>
</dbReference>